<protein>
    <recommendedName>
        <fullName evidence="1">TNase-like domain-containing protein</fullName>
    </recommendedName>
</protein>
<dbReference type="EMBL" id="LAZR01051261">
    <property type="protein sequence ID" value="KKK85539.1"/>
    <property type="molecule type" value="Genomic_DNA"/>
</dbReference>
<feature type="domain" description="TNase-like" evidence="1">
    <location>
        <begin position="31"/>
        <end position="155"/>
    </location>
</feature>
<dbReference type="InterPro" id="IPR035437">
    <property type="entry name" value="SNase_OB-fold_sf"/>
</dbReference>
<dbReference type="PANTHER" id="PTHR12302">
    <property type="entry name" value="EBNA2 BINDING PROTEIN P100"/>
    <property type="match status" value="1"/>
</dbReference>
<comment type="caution">
    <text evidence="2">The sequence shown here is derived from an EMBL/GenBank/DDBJ whole genome shotgun (WGS) entry which is preliminary data.</text>
</comment>
<organism evidence="2">
    <name type="scientific">marine sediment metagenome</name>
    <dbReference type="NCBI Taxonomy" id="412755"/>
    <lineage>
        <taxon>unclassified sequences</taxon>
        <taxon>metagenomes</taxon>
        <taxon>ecological metagenomes</taxon>
    </lineage>
</organism>
<proteinExistence type="predicted"/>
<accession>A0A0F9B4H1</accession>
<reference evidence="2" key="1">
    <citation type="journal article" date="2015" name="Nature">
        <title>Complex archaea that bridge the gap between prokaryotes and eukaryotes.</title>
        <authorList>
            <person name="Spang A."/>
            <person name="Saw J.H."/>
            <person name="Jorgensen S.L."/>
            <person name="Zaremba-Niedzwiedzka K."/>
            <person name="Martijn J."/>
            <person name="Lind A.E."/>
            <person name="van Eijk R."/>
            <person name="Schleper C."/>
            <person name="Guy L."/>
            <person name="Ettema T.J."/>
        </authorList>
    </citation>
    <scope>NUCLEOTIDE SEQUENCE</scope>
</reference>
<dbReference type="Pfam" id="PF00565">
    <property type="entry name" value="SNase"/>
    <property type="match status" value="1"/>
</dbReference>
<dbReference type="SMART" id="SM00318">
    <property type="entry name" value="SNc"/>
    <property type="match status" value="1"/>
</dbReference>
<name>A0A0F9B4H1_9ZZZZ</name>
<evidence type="ECO:0000259" key="1">
    <source>
        <dbReference type="PROSITE" id="PS50830"/>
    </source>
</evidence>
<dbReference type="SUPFAM" id="SSF50199">
    <property type="entry name" value="Staphylococcal nuclease"/>
    <property type="match status" value="1"/>
</dbReference>
<dbReference type="InterPro" id="IPR016071">
    <property type="entry name" value="Staphylococal_nuclease_OB-fold"/>
</dbReference>
<gene>
    <name evidence="2" type="ORF">LCGC14_2772290</name>
</gene>
<dbReference type="Gene3D" id="2.40.50.90">
    <property type="match status" value="1"/>
</dbReference>
<sequence>MGSKLFVSHYASGMLRVFVLCLATLGLPAVAEELRGSVRVVDGDTIEVGRDKVRLFGIDAVEKDQTCQGADGRDFACGRHVTDWLRNFVGTREAVCDVRDRDRYGRFVAVCRVGGDDLGGVLVSAGLTTAYRRYSRDYVAQETAARAAGLGFWAGEFQAPARYRQERIVGHEAPGACRIKGNISKNGRIYHMPGEGSYARTGIRPEKGERWFCSEADALAAGWRRAGG</sequence>
<dbReference type="PANTHER" id="PTHR12302:SF26">
    <property type="entry name" value="BLR1266 PROTEIN"/>
    <property type="match status" value="1"/>
</dbReference>
<evidence type="ECO:0000313" key="2">
    <source>
        <dbReference type="EMBL" id="KKK85539.1"/>
    </source>
</evidence>
<dbReference type="PROSITE" id="PS50830">
    <property type="entry name" value="TNASE_3"/>
    <property type="match status" value="1"/>
</dbReference>
<dbReference type="AlphaFoldDB" id="A0A0F9B4H1"/>